<keyword evidence="8" id="KW-0648">Protein biosynthesis</keyword>
<dbReference type="PATRIC" id="fig|1249552.3.peg.527"/>
<dbReference type="GO" id="GO:0018169">
    <property type="term" value="F:ribosomal S6-glutamic acid ligase activity"/>
    <property type="evidence" value="ECO:0007669"/>
    <property type="project" value="TreeGrafter"/>
</dbReference>
<comment type="cofactor">
    <cofactor evidence="2">
        <name>Mg(2+)</name>
        <dbReference type="ChEBI" id="CHEBI:18420"/>
    </cofactor>
</comment>
<evidence type="ECO:0000256" key="12">
    <source>
        <dbReference type="PROSITE-ProRule" id="PRU00409"/>
    </source>
</evidence>
<dbReference type="FunFam" id="3.30.1490.20:FF:000005">
    <property type="entry name" value="Probable alpha-L-glutamate ligase 1"/>
    <property type="match status" value="1"/>
</dbReference>
<evidence type="ECO:0000256" key="4">
    <source>
        <dbReference type="ARBA" id="ARBA00022723"/>
    </source>
</evidence>
<dbReference type="GO" id="GO:0009432">
    <property type="term" value="P:SOS response"/>
    <property type="evidence" value="ECO:0007669"/>
    <property type="project" value="TreeGrafter"/>
</dbReference>
<dbReference type="Pfam" id="PF18030">
    <property type="entry name" value="Rimk_N"/>
    <property type="match status" value="1"/>
</dbReference>
<dbReference type="Gene3D" id="3.30.1490.20">
    <property type="entry name" value="ATP-grasp fold, A domain"/>
    <property type="match status" value="1"/>
</dbReference>
<dbReference type="GO" id="GO:0005737">
    <property type="term" value="C:cytoplasm"/>
    <property type="evidence" value="ECO:0007669"/>
    <property type="project" value="TreeGrafter"/>
</dbReference>
<proteinExistence type="inferred from homology"/>
<protein>
    <recommendedName>
        <fullName evidence="11">Probable alpha-L-glutamate ligase</fullName>
    </recommendedName>
</protein>
<dbReference type="SUPFAM" id="SSF56059">
    <property type="entry name" value="Glutathione synthetase ATP-binding domain-like"/>
    <property type="match status" value="1"/>
</dbReference>
<dbReference type="Gene3D" id="2.40.70.10">
    <property type="entry name" value="Acid Proteases"/>
    <property type="match status" value="1"/>
</dbReference>
<dbReference type="InterPro" id="IPR004666">
    <property type="entry name" value="Rp_bS6_RimK/Lys_biosynth_LsyX"/>
</dbReference>
<evidence type="ECO:0000256" key="9">
    <source>
        <dbReference type="ARBA" id="ARBA00023211"/>
    </source>
</evidence>
<dbReference type="Pfam" id="PF08443">
    <property type="entry name" value="RimK"/>
    <property type="match status" value="1"/>
</dbReference>
<accession>A0A0S2KA44</accession>
<evidence type="ECO:0000256" key="11">
    <source>
        <dbReference type="ARBA" id="ARBA00072141"/>
    </source>
</evidence>
<dbReference type="EMBL" id="CP013189">
    <property type="protein sequence ID" value="ALO45207.1"/>
    <property type="molecule type" value="Genomic_DNA"/>
</dbReference>
<evidence type="ECO:0000256" key="6">
    <source>
        <dbReference type="ARBA" id="ARBA00022840"/>
    </source>
</evidence>
<evidence type="ECO:0000256" key="3">
    <source>
        <dbReference type="ARBA" id="ARBA00022598"/>
    </source>
</evidence>
<dbReference type="GO" id="GO:0046872">
    <property type="term" value="F:metal ion binding"/>
    <property type="evidence" value="ECO:0007669"/>
    <property type="project" value="UniProtKB-KW"/>
</dbReference>
<dbReference type="InterPro" id="IPR041107">
    <property type="entry name" value="Rimk_N"/>
</dbReference>
<organism evidence="14 15">
    <name type="scientific">Pseudohongiella spirulinae</name>
    <dbReference type="NCBI Taxonomy" id="1249552"/>
    <lineage>
        <taxon>Bacteria</taxon>
        <taxon>Pseudomonadati</taxon>
        <taxon>Pseudomonadota</taxon>
        <taxon>Gammaproteobacteria</taxon>
        <taxon>Pseudomonadales</taxon>
        <taxon>Pseudohongiellaceae</taxon>
        <taxon>Pseudohongiella</taxon>
    </lineage>
</organism>
<dbReference type="PANTHER" id="PTHR21621">
    <property type="entry name" value="RIBOSOMAL PROTEIN S6 MODIFICATION PROTEIN"/>
    <property type="match status" value="1"/>
</dbReference>
<dbReference type="InterPro" id="IPR021109">
    <property type="entry name" value="Peptidase_aspartic_dom_sf"/>
</dbReference>
<evidence type="ECO:0000256" key="5">
    <source>
        <dbReference type="ARBA" id="ARBA00022741"/>
    </source>
</evidence>
<dbReference type="InterPro" id="IPR013815">
    <property type="entry name" value="ATP_grasp_subdomain_1"/>
</dbReference>
<keyword evidence="3 14" id="KW-0436">Ligase</keyword>
<dbReference type="Proteomes" id="UP000065641">
    <property type="component" value="Chromosome"/>
</dbReference>
<keyword evidence="7" id="KW-0460">Magnesium</keyword>
<evidence type="ECO:0000256" key="7">
    <source>
        <dbReference type="ARBA" id="ARBA00022842"/>
    </source>
</evidence>
<evidence type="ECO:0000256" key="2">
    <source>
        <dbReference type="ARBA" id="ARBA00001946"/>
    </source>
</evidence>
<keyword evidence="15" id="KW-1185">Reference proteome</keyword>
<evidence type="ECO:0000256" key="8">
    <source>
        <dbReference type="ARBA" id="ARBA00022917"/>
    </source>
</evidence>
<dbReference type="KEGG" id="pspi:PS2015_521"/>
<dbReference type="GO" id="GO:0006412">
    <property type="term" value="P:translation"/>
    <property type="evidence" value="ECO:0007669"/>
    <property type="project" value="UniProtKB-KW"/>
</dbReference>
<dbReference type="AlphaFoldDB" id="A0A0S2KA44"/>
<dbReference type="Pfam" id="PF05618">
    <property type="entry name" value="Zn_protease"/>
    <property type="match status" value="1"/>
</dbReference>
<dbReference type="PANTHER" id="PTHR21621:SF7">
    <property type="entry name" value="RIBOSOMAL PROTEIN BS6--L-GLUTAMATE LIGASE"/>
    <property type="match status" value="1"/>
</dbReference>
<dbReference type="SUPFAM" id="SSF50630">
    <property type="entry name" value="Acid proteases"/>
    <property type="match status" value="1"/>
</dbReference>
<evidence type="ECO:0000313" key="14">
    <source>
        <dbReference type="EMBL" id="ALO45207.1"/>
    </source>
</evidence>
<comment type="cofactor">
    <cofactor evidence="1">
        <name>Mn(2+)</name>
        <dbReference type="ChEBI" id="CHEBI:29035"/>
    </cofactor>
</comment>
<dbReference type="NCBIfam" id="TIGR00768">
    <property type="entry name" value="rimK_fam"/>
    <property type="match status" value="1"/>
</dbReference>
<evidence type="ECO:0000256" key="10">
    <source>
        <dbReference type="ARBA" id="ARBA00061239"/>
    </source>
</evidence>
<dbReference type="InterPro" id="IPR008503">
    <property type="entry name" value="Asp_endopeptidase"/>
</dbReference>
<feature type="domain" description="ATP-grasp" evidence="13">
    <location>
        <begin position="272"/>
        <end position="454"/>
    </location>
</feature>
<dbReference type="Gene3D" id="3.40.50.20">
    <property type="match status" value="1"/>
</dbReference>
<keyword evidence="5 12" id="KW-0547">Nucleotide-binding</keyword>
<evidence type="ECO:0000256" key="1">
    <source>
        <dbReference type="ARBA" id="ARBA00001936"/>
    </source>
</evidence>
<dbReference type="InterPro" id="IPR013651">
    <property type="entry name" value="ATP-grasp_RimK-type"/>
</dbReference>
<sequence length="469" mass="52047">MSDSADLNNKIIVGSEEWCALPALGIPAVKARVDSGAKTSSLHAFNIRPFSRSGQSWVSFEVHPLQNNRRTIIRCEAEVIDKRVVKSSSGIGEKRFVVRTELRLHEQSWPVELTLTNRDSMGYRMLLGRQAMHGRILVDPAAGFLCGQIKDKQVDQLYQAHTREASGLRIGLLASNPELPSNQRILEAGEERGHRIRFYDIRQCYMKLDAEHPEIHYRGGRLLNKLDAVVPRIRPDLTFYGCALVRQFESLGIFSLNSAEAISHSRDKLYSLQHLLQQGLPIPTTGFADSPLDTDELIDMVNGAPMIVKLLEGPQRRGVVLAESRTAGESLINAFKSLQANLLVQEYIKEADGKSLRLLVIDGKVVCAVERQGIPGQFRHHKQQSRLLAARISADERKLAIKAAKSIGLKVAGVDILRSRKGPLILEVTSSPALDDLEEVCGKDLAGAMISAIEKQLGWKRKLATPVNR</sequence>
<name>A0A0S2KA44_9GAMM</name>
<comment type="similarity">
    <text evidence="10">In the C-terminal section; belongs to the RimK family.</text>
</comment>
<keyword evidence="6 12" id="KW-0067">ATP-binding</keyword>
<gene>
    <name evidence="14" type="ORF">PS2015_521</name>
</gene>
<dbReference type="PROSITE" id="PS50975">
    <property type="entry name" value="ATP_GRASP"/>
    <property type="match status" value="1"/>
</dbReference>
<evidence type="ECO:0000313" key="15">
    <source>
        <dbReference type="Proteomes" id="UP000065641"/>
    </source>
</evidence>
<keyword evidence="9" id="KW-0464">Manganese</keyword>
<keyword evidence="4" id="KW-0479">Metal-binding</keyword>
<reference evidence="14 15" key="1">
    <citation type="submission" date="2015-11" db="EMBL/GenBank/DDBJ databases">
        <authorList>
            <person name="Zhang Y."/>
            <person name="Guo Z."/>
        </authorList>
    </citation>
    <scope>NUCLEOTIDE SEQUENCE [LARGE SCALE GENOMIC DNA]</scope>
    <source>
        <strain evidence="14 15">KCTC 32221</strain>
    </source>
</reference>
<dbReference type="InterPro" id="IPR011761">
    <property type="entry name" value="ATP-grasp"/>
</dbReference>
<evidence type="ECO:0000259" key="13">
    <source>
        <dbReference type="PROSITE" id="PS50975"/>
    </source>
</evidence>
<dbReference type="Gene3D" id="3.30.470.20">
    <property type="entry name" value="ATP-grasp fold, B domain"/>
    <property type="match status" value="1"/>
</dbReference>
<dbReference type="STRING" id="1249552.PS2015_521"/>
<dbReference type="GO" id="GO:0005524">
    <property type="term" value="F:ATP binding"/>
    <property type="evidence" value="ECO:0007669"/>
    <property type="project" value="UniProtKB-UniRule"/>
</dbReference>